<name>A0A2N4UCT9_9BURK</name>
<keyword evidence="3" id="KW-1185">Reference proteome</keyword>
<gene>
    <name evidence="2" type="ORF">CR155_15580</name>
</gene>
<dbReference type="Proteomes" id="UP000234328">
    <property type="component" value="Unassembled WGS sequence"/>
</dbReference>
<feature type="domain" description="HNH endonuclease 5" evidence="1">
    <location>
        <begin position="7"/>
        <end position="63"/>
    </location>
</feature>
<accession>A0A2N4UCT9</accession>
<evidence type="ECO:0000313" key="2">
    <source>
        <dbReference type="EMBL" id="PLC52830.1"/>
    </source>
</evidence>
<dbReference type="Pfam" id="PF14279">
    <property type="entry name" value="HNH_5"/>
    <property type="match status" value="1"/>
</dbReference>
<protein>
    <recommendedName>
        <fullName evidence="1">HNH endonuclease 5 domain-containing protein</fullName>
    </recommendedName>
</protein>
<evidence type="ECO:0000259" key="1">
    <source>
        <dbReference type="Pfam" id="PF14279"/>
    </source>
</evidence>
<proteinExistence type="predicted"/>
<comment type="caution">
    <text evidence="2">The sequence shown here is derived from an EMBL/GenBank/DDBJ whole genome shotgun (WGS) entry which is preliminary data.</text>
</comment>
<dbReference type="EMBL" id="PDNV01000010">
    <property type="protein sequence ID" value="PLC52830.1"/>
    <property type="molecule type" value="Genomic_DNA"/>
</dbReference>
<organism evidence="2 3">
    <name type="scientific">Pollutimonas nitritireducens</name>
    <dbReference type="NCBI Taxonomy" id="2045209"/>
    <lineage>
        <taxon>Bacteria</taxon>
        <taxon>Pseudomonadati</taxon>
        <taxon>Pseudomonadota</taxon>
        <taxon>Betaproteobacteria</taxon>
        <taxon>Burkholderiales</taxon>
        <taxon>Alcaligenaceae</taxon>
        <taxon>Pollutimonas</taxon>
    </lineage>
</organism>
<dbReference type="InterPro" id="IPR029471">
    <property type="entry name" value="HNH_5"/>
</dbReference>
<sequence>MASPFICLYCGQEKQQSESSLEHAIPQFMGGNCAPKIFQLTNVCTTCNNRLGLWVDAAYAKSWFITNSLAEAARLLCTKPDDPGLPLRCIGPAQIPNLVVPEGHVAEHWIGPSGETVTWIRPHDERMDGYTGGNPIDTKKKSSVAYIFPVSENPGKWELGFRSFHRALEKRKARKILAAAIREHNGNEVDPTILGFNSPTTEEAGNREAIRAAIYAGNIPVRVAVDTKFDLRFMCKLALGVGYSLFGDVFLTQPTTAEARKGVWPPGDGTTSAIRGMSTFSAVDASFAYLAGYPGAVTIFVMRTGPSWMMSVSINEKLPLVIELGPSSMTSHHVNVEEGYALLLFPYRDSFVALTVAELIAHKSGVMRNAALEKIDAIRAAASQFDVQLANDV</sequence>
<evidence type="ECO:0000313" key="3">
    <source>
        <dbReference type="Proteomes" id="UP000234328"/>
    </source>
</evidence>
<dbReference type="OrthoDB" id="2804463at2"/>
<dbReference type="AlphaFoldDB" id="A0A2N4UCT9"/>
<dbReference type="RefSeq" id="WP_102070964.1">
    <property type="nucleotide sequence ID" value="NZ_PDNV01000010.1"/>
</dbReference>
<reference evidence="2 3" key="1">
    <citation type="submission" date="2017-10" db="EMBL/GenBank/DDBJ databases">
        <title>Two draft genome sequences of Pusillimonas sp. strains isolated from a nitrate- and radionuclide-contaminated groundwater in Russia.</title>
        <authorList>
            <person name="Grouzdev D.S."/>
            <person name="Tourova T.P."/>
            <person name="Goeva M.A."/>
            <person name="Babich T.L."/>
            <person name="Sokolova D.S."/>
            <person name="Abdullin R."/>
            <person name="Poltaraus A.B."/>
            <person name="Toshchakov S.V."/>
            <person name="Nazina T.N."/>
        </authorList>
    </citation>
    <scope>NUCLEOTIDE SEQUENCE [LARGE SCALE GENOMIC DNA]</scope>
    <source>
        <strain evidence="2 3">JR1/69-2-13</strain>
    </source>
</reference>